<keyword evidence="8" id="KW-0479">Metal-binding</keyword>
<organism evidence="17 18">
    <name type="scientific">Nocardioides agariphilus</name>
    <dbReference type="NCBI Taxonomy" id="433664"/>
    <lineage>
        <taxon>Bacteria</taxon>
        <taxon>Bacillati</taxon>
        <taxon>Actinomycetota</taxon>
        <taxon>Actinomycetes</taxon>
        <taxon>Propionibacteriales</taxon>
        <taxon>Nocardioidaceae</taxon>
        <taxon>Nocardioides</taxon>
    </lineage>
</organism>
<evidence type="ECO:0000256" key="6">
    <source>
        <dbReference type="ARBA" id="ARBA00022438"/>
    </source>
</evidence>
<name>A0A930YP00_9ACTN</name>
<evidence type="ECO:0000256" key="8">
    <source>
        <dbReference type="ARBA" id="ARBA00022723"/>
    </source>
</evidence>
<evidence type="ECO:0000256" key="4">
    <source>
        <dbReference type="ARBA" id="ARBA00012564"/>
    </source>
</evidence>
<dbReference type="Proteomes" id="UP000660668">
    <property type="component" value="Unassembled WGS sequence"/>
</dbReference>
<comment type="cofactor">
    <cofactor evidence="2">
        <name>Zn(2+)</name>
        <dbReference type="ChEBI" id="CHEBI:29105"/>
    </cofactor>
</comment>
<evidence type="ECO:0000256" key="14">
    <source>
        <dbReference type="SAM" id="MobiDB-lite"/>
    </source>
</evidence>
<dbReference type="GO" id="GO:0006508">
    <property type="term" value="P:proteolysis"/>
    <property type="evidence" value="ECO:0007669"/>
    <property type="project" value="UniProtKB-KW"/>
</dbReference>
<evidence type="ECO:0000256" key="9">
    <source>
        <dbReference type="ARBA" id="ARBA00022801"/>
    </source>
</evidence>
<dbReference type="PANTHER" id="PTHR11533">
    <property type="entry name" value="PROTEASE M1 ZINC METALLOPROTEASE"/>
    <property type="match status" value="1"/>
</dbReference>
<evidence type="ECO:0000256" key="10">
    <source>
        <dbReference type="ARBA" id="ARBA00022833"/>
    </source>
</evidence>
<dbReference type="CDD" id="cd09602">
    <property type="entry name" value="M1_APN"/>
    <property type="match status" value="1"/>
</dbReference>
<evidence type="ECO:0000256" key="11">
    <source>
        <dbReference type="ARBA" id="ARBA00023049"/>
    </source>
</evidence>
<dbReference type="GO" id="GO:0070006">
    <property type="term" value="F:metalloaminopeptidase activity"/>
    <property type="evidence" value="ECO:0007669"/>
    <property type="project" value="TreeGrafter"/>
</dbReference>
<comment type="catalytic activity">
    <reaction evidence="1">
        <text>Release of an N-terminal amino acid, Xaa-|-Yaa- from a peptide, amide or arylamide. Xaa is preferably Ala, but may be most amino acids including Pro (slow action). When a terminal hydrophobic residue is followed by a prolyl residue, the two may be released as an intact Xaa-Pro dipeptide.</text>
        <dbReference type="EC" id="3.4.11.2"/>
    </reaction>
</comment>
<dbReference type="Gene3D" id="1.10.390.10">
    <property type="entry name" value="Neutral Protease Domain 2"/>
    <property type="match status" value="1"/>
</dbReference>
<keyword evidence="9 17" id="KW-0378">Hydrolase</keyword>
<dbReference type="GO" id="GO:0005615">
    <property type="term" value="C:extracellular space"/>
    <property type="evidence" value="ECO:0007669"/>
    <property type="project" value="TreeGrafter"/>
</dbReference>
<evidence type="ECO:0000256" key="13">
    <source>
        <dbReference type="ARBA" id="ARBA00031533"/>
    </source>
</evidence>
<dbReference type="GO" id="GO:0016285">
    <property type="term" value="F:alanyl aminopeptidase activity"/>
    <property type="evidence" value="ECO:0007669"/>
    <property type="project" value="UniProtKB-EC"/>
</dbReference>
<dbReference type="InterPro" id="IPR001930">
    <property type="entry name" value="Peptidase_M1"/>
</dbReference>
<dbReference type="InterPro" id="IPR014782">
    <property type="entry name" value="Peptidase_M1_dom"/>
</dbReference>
<comment type="similarity">
    <text evidence="3">Belongs to the peptidase M1 family.</text>
</comment>
<evidence type="ECO:0000256" key="3">
    <source>
        <dbReference type="ARBA" id="ARBA00010136"/>
    </source>
</evidence>
<dbReference type="GO" id="GO:0016020">
    <property type="term" value="C:membrane"/>
    <property type="evidence" value="ECO:0007669"/>
    <property type="project" value="TreeGrafter"/>
</dbReference>
<evidence type="ECO:0000256" key="2">
    <source>
        <dbReference type="ARBA" id="ARBA00001947"/>
    </source>
</evidence>
<feature type="region of interest" description="Disordered" evidence="14">
    <location>
        <begin position="1"/>
        <end position="24"/>
    </location>
</feature>
<dbReference type="Gene3D" id="2.60.40.1730">
    <property type="entry name" value="tricorn interacting facor f3 domain"/>
    <property type="match status" value="1"/>
</dbReference>
<dbReference type="NCBIfam" id="TIGR02412">
    <property type="entry name" value="pepN_strep_liv"/>
    <property type="match status" value="1"/>
</dbReference>
<sequence>MVSSARLPGGAAQPLSLRQSEARDRADRIEVTSYDVSLDLDRGDETFGSVSTIDLVSLGGPTFLEIQPASLLSVTVNDFPVDLSRHQGGRVPIDTEPGSNRVVVDAVMTYRHDGEGLHRSVDPADGRHYVYAMPFLDAAPSIFGCFDQPDLKAEWRFRTRVPRDWVVIGNSPATELEPGVWEIGPTLPLPTYLVALVAGPYHVVRTEHDGIPLGLSARASIAAHLDHDAEEIFTVTAQCFDEFHRLFEIRYPFGDYHQAFVPEFNAGAMESAGCVTFRDPMIFQSRVVRTFHTLRASTIAHEMAHMWFGDIVTPRWWDDLWLNESFAEYMGARVTADATEFEDVWVSEAYSRRSWGLSADQRPSTHPVAGNGAEDAATALQNFDGISYAKGAGILKQLNSHLGDEVFFGGVRDHFQRHRFANATMVDLLEAWERAGAEDLAGFRDGWLLSAGPDTLELDRASGLIRLTPPPGERAGRHHALAVAAAPADRTGTWRVQRLVVDSDTVPVTVPTGAVVLDPEIETWAVTLPDASTLAALPDVLSTSTDPLLRASVWLSVRNALQHARLDPALALDLLAAALPHEDTDDGVGQTLAWALGAVVPVSQDPVAARARVHETAAACVAASQAGSTLQLAAFQGQVSACQEPALLRNWLAAGDRLPEGVVVDLDLRWRILVQLAVRGAIDRDELAAQLADEVTAVSQVEHAKALAALPDAAAKSWAWARFTGEVEVPNYELEAIGLGVWQVGQEHLTDPYVERYFEDLPATAEVRTGYLLAQSVGDFYPRWSINAGTVERARSLLGREDLDPVLRREVVDFTWDLERRLAVVEAFGSSGAIKP</sequence>
<feature type="domain" description="ERAP1-like C-terminal" evidence="16">
    <location>
        <begin position="530"/>
        <end position="811"/>
    </location>
</feature>
<dbReference type="InterPro" id="IPR050344">
    <property type="entry name" value="Peptidase_M1_aminopeptidases"/>
</dbReference>
<keyword evidence="11" id="KW-0482">Metalloprotease</keyword>
<evidence type="ECO:0000256" key="5">
    <source>
        <dbReference type="ARBA" id="ARBA00015611"/>
    </source>
</evidence>
<dbReference type="SUPFAM" id="SSF63737">
    <property type="entry name" value="Leukotriene A4 hydrolase N-terminal domain"/>
    <property type="match status" value="1"/>
</dbReference>
<dbReference type="Pfam" id="PF01433">
    <property type="entry name" value="Peptidase_M1"/>
    <property type="match status" value="1"/>
</dbReference>
<dbReference type="EMBL" id="JADKPO010000005">
    <property type="protein sequence ID" value="MBF4767235.1"/>
    <property type="molecule type" value="Genomic_DNA"/>
</dbReference>
<keyword evidence="18" id="KW-1185">Reference proteome</keyword>
<evidence type="ECO:0000259" key="16">
    <source>
        <dbReference type="Pfam" id="PF11838"/>
    </source>
</evidence>
<evidence type="ECO:0000256" key="12">
    <source>
        <dbReference type="ARBA" id="ARBA00029811"/>
    </source>
</evidence>
<evidence type="ECO:0000256" key="1">
    <source>
        <dbReference type="ARBA" id="ARBA00000098"/>
    </source>
</evidence>
<dbReference type="GO" id="GO:0043171">
    <property type="term" value="P:peptide catabolic process"/>
    <property type="evidence" value="ECO:0007669"/>
    <property type="project" value="TreeGrafter"/>
</dbReference>
<dbReference type="SUPFAM" id="SSF55486">
    <property type="entry name" value="Metalloproteases ('zincins'), catalytic domain"/>
    <property type="match status" value="1"/>
</dbReference>
<dbReference type="EC" id="3.4.11.2" evidence="4"/>
<dbReference type="PRINTS" id="PR00756">
    <property type="entry name" value="ALADIPTASE"/>
</dbReference>
<dbReference type="AlphaFoldDB" id="A0A930YP00"/>
<evidence type="ECO:0000313" key="18">
    <source>
        <dbReference type="Proteomes" id="UP000660668"/>
    </source>
</evidence>
<reference evidence="17" key="1">
    <citation type="submission" date="2020-11" db="EMBL/GenBank/DDBJ databases">
        <title>Nocardioides cynanchi sp. nov., isolated from soil of rhizosphere of Cynanchum wilfordii.</title>
        <authorList>
            <person name="Lee J.-S."/>
            <person name="Suh M.K."/>
            <person name="Kim J.-S."/>
        </authorList>
    </citation>
    <scope>NUCLEOTIDE SEQUENCE</scope>
    <source>
        <strain evidence="17">KCTC 19276</strain>
    </source>
</reference>
<dbReference type="InterPro" id="IPR012778">
    <property type="entry name" value="Pept_M1_aminopeptidase"/>
</dbReference>
<dbReference type="GO" id="GO:0005737">
    <property type="term" value="C:cytoplasm"/>
    <property type="evidence" value="ECO:0007669"/>
    <property type="project" value="TreeGrafter"/>
</dbReference>
<dbReference type="InterPro" id="IPR027268">
    <property type="entry name" value="Peptidase_M4/M1_CTD_sf"/>
</dbReference>
<protein>
    <recommendedName>
        <fullName evidence="5">Aminopeptidase N</fullName>
        <ecNumber evidence="4">3.4.11.2</ecNumber>
    </recommendedName>
    <alternativeName>
        <fullName evidence="12">Alanine aminopeptidase</fullName>
    </alternativeName>
    <alternativeName>
        <fullName evidence="13">Lysyl aminopeptidase</fullName>
    </alternativeName>
</protein>
<accession>A0A930YP00</accession>
<comment type="caution">
    <text evidence="17">The sequence shown here is derived from an EMBL/GenBank/DDBJ whole genome shotgun (WGS) entry which is preliminary data.</text>
</comment>
<dbReference type="GO" id="GO:0042277">
    <property type="term" value="F:peptide binding"/>
    <property type="evidence" value="ECO:0007669"/>
    <property type="project" value="TreeGrafter"/>
</dbReference>
<keyword evidence="10" id="KW-0862">Zinc</keyword>
<evidence type="ECO:0000259" key="15">
    <source>
        <dbReference type="Pfam" id="PF01433"/>
    </source>
</evidence>
<dbReference type="GO" id="GO:0008270">
    <property type="term" value="F:zinc ion binding"/>
    <property type="evidence" value="ECO:0007669"/>
    <property type="project" value="InterPro"/>
</dbReference>
<dbReference type="InterPro" id="IPR024571">
    <property type="entry name" value="ERAP1-like_C_dom"/>
</dbReference>
<proteinExistence type="inferred from homology"/>
<dbReference type="PANTHER" id="PTHR11533:SF174">
    <property type="entry name" value="PUROMYCIN-SENSITIVE AMINOPEPTIDASE-RELATED"/>
    <property type="match status" value="1"/>
</dbReference>
<evidence type="ECO:0000313" key="17">
    <source>
        <dbReference type="EMBL" id="MBF4767235.1"/>
    </source>
</evidence>
<dbReference type="Pfam" id="PF11838">
    <property type="entry name" value="ERAP1_C"/>
    <property type="match status" value="1"/>
</dbReference>
<evidence type="ECO:0000256" key="7">
    <source>
        <dbReference type="ARBA" id="ARBA00022670"/>
    </source>
</evidence>
<feature type="domain" description="Peptidase M1 membrane alanine aminopeptidase" evidence="15">
    <location>
        <begin position="235"/>
        <end position="447"/>
    </location>
</feature>
<keyword evidence="6 17" id="KW-0031">Aminopeptidase</keyword>
<keyword evidence="7" id="KW-0645">Protease</keyword>
<dbReference type="InterPro" id="IPR042097">
    <property type="entry name" value="Aminopeptidase_N-like_N_sf"/>
</dbReference>
<gene>
    <name evidence="17" type="primary">pepN</name>
    <name evidence="17" type="ORF">ISU10_05590</name>
</gene>